<organism evidence="1">
    <name type="scientific">marine sediment metagenome</name>
    <dbReference type="NCBI Taxonomy" id="412755"/>
    <lineage>
        <taxon>unclassified sequences</taxon>
        <taxon>metagenomes</taxon>
        <taxon>ecological metagenomes</taxon>
    </lineage>
</organism>
<reference evidence="1" key="1">
    <citation type="journal article" date="2014" name="Front. Microbiol.">
        <title>High frequency of phylogenetically diverse reductive dehalogenase-homologous genes in deep subseafloor sedimentary metagenomes.</title>
        <authorList>
            <person name="Kawai M."/>
            <person name="Futagami T."/>
            <person name="Toyoda A."/>
            <person name="Takaki Y."/>
            <person name="Nishi S."/>
            <person name="Hori S."/>
            <person name="Arai W."/>
            <person name="Tsubouchi T."/>
            <person name="Morono Y."/>
            <person name="Uchiyama I."/>
            <person name="Ito T."/>
            <person name="Fujiyama A."/>
            <person name="Inagaki F."/>
            <person name="Takami H."/>
        </authorList>
    </citation>
    <scope>NUCLEOTIDE SEQUENCE</scope>
    <source>
        <strain evidence="1">Expedition CK06-06</strain>
    </source>
</reference>
<protein>
    <submittedName>
        <fullName evidence="1">Uncharacterized protein</fullName>
    </submittedName>
</protein>
<dbReference type="EMBL" id="BARS01050637">
    <property type="protein sequence ID" value="GAG50183.1"/>
    <property type="molecule type" value="Genomic_DNA"/>
</dbReference>
<gene>
    <name evidence="1" type="ORF">S01H1_75554</name>
</gene>
<proteinExistence type="predicted"/>
<name>X0YNZ6_9ZZZZ</name>
<sequence length="77" mass="8907">MLLEKAVTTLKPRLILKLKGWSNQNMKKAIEKLKDQEFSWATNVEKLVPTAGGYEYERIESGEVKSIIQKITSRRRS</sequence>
<accession>X0YNZ6</accession>
<comment type="caution">
    <text evidence="1">The sequence shown here is derived from an EMBL/GenBank/DDBJ whole genome shotgun (WGS) entry which is preliminary data.</text>
</comment>
<evidence type="ECO:0000313" key="1">
    <source>
        <dbReference type="EMBL" id="GAG50183.1"/>
    </source>
</evidence>
<dbReference type="AlphaFoldDB" id="X0YNZ6"/>